<dbReference type="AlphaFoldDB" id="A0AAV5FH64"/>
<evidence type="ECO:0000313" key="2">
    <source>
        <dbReference type="Proteomes" id="UP001054889"/>
    </source>
</evidence>
<evidence type="ECO:0000313" key="1">
    <source>
        <dbReference type="EMBL" id="GJN34188.1"/>
    </source>
</evidence>
<proteinExistence type="predicted"/>
<gene>
    <name evidence="1" type="primary">gb22832</name>
    <name evidence="1" type="ORF">PR202_gb22832</name>
</gene>
<keyword evidence="2" id="KW-1185">Reference proteome</keyword>
<comment type="caution">
    <text evidence="1">The sequence shown here is derived from an EMBL/GenBank/DDBJ whole genome shotgun (WGS) entry which is preliminary data.</text>
</comment>
<organism evidence="1 2">
    <name type="scientific">Eleusine coracana subsp. coracana</name>
    <dbReference type="NCBI Taxonomy" id="191504"/>
    <lineage>
        <taxon>Eukaryota</taxon>
        <taxon>Viridiplantae</taxon>
        <taxon>Streptophyta</taxon>
        <taxon>Embryophyta</taxon>
        <taxon>Tracheophyta</taxon>
        <taxon>Spermatophyta</taxon>
        <taxon>Magnoliopsida</taxon>
        <taxon>Liliopsida</taxon>
        <taxon>Poales</taxon>
        <taxon>Poaceae</taxon>
        <taxon>PACMAD clade</taxon>
        <taxon>Chloridoideae</taxon>
        <taxon>Cynodonteae</taxon>
        <taxon>Eleusininae</taxon>
        <taxon>Eleusine</taxon>
    </lineage>
</organism>
<dbReference type="EMBL" id="BQKI01000085">
    <property type="protein sequence ID" value="GJN34188.1"/>
    <property type="molecule type" value="Genomic_DNA"/>
</dbReference>
<dbReference type="Proteomes" id="UP001054889">
    <property type="component" value="Unassembled WGS sequence"/>
</dbReference>
<reference evidence="1" key="1">
    <citation type="journal article" date="2018" name="DNA Res.">
        <title>Multiple hybrid de novo genome assembly of finger millet, an orphan allotetraploid crop.</title>
        <authorList>
            <person name="Hatakeyama M."/>
            <person name="Aluri S."/>
            <person name="Balachadran M.T."/>
            <person name="Sivarajan S.R."/>
            <person name="Patrignani A."/>
            <person name="Gruter S."/>
            <person name="Poveda L."/>
            <person name="Shimizu-Inatsugi R."/>
            <person name="Baeten J."/>
            <person name="Francoijs K.J."/>
            <person name="Nataraja K.N."/>
            <person name="Reddy Y.A.N."/>
            <person name="Phadnis S."/>
            <person name="Ravikumar R.L."/>
            <person name="Schlapbach R."/>
            <person name="Sreeman S.M."/>
            <person name="Shimizu K.K."/>
        </authorList>
    </citation>
    <scope>NUCLEOTIDE SEQUENCE</scope>
</reference>
<accession>A0AAV5FH64</accession>
<protein>
    <submittedName>
        <fullName evidence="1">Uncharacterized protein</fullName>
    </submittedName>
</protein>
<sequence length="83" mass="9826">MTSSLSLWILNSFVQLREKEAISIICLFKIGHPSIPYPQIQYFRTFHMSRIVAIMGFNGKFYFPWDLQGQYNKLRSYLLDTSK</sequence>
<reference evidence="1" key="2">
    <citation type="submission" date="2021-12" db="EMBL/GenBank/DDBJ databases">
        <title>Resequencing data analysis of finger millet.</title>
        <authorList>
            <person name="Hatakeyama M."/>
            <person name="Aluri S."/>
            <person name="Balachadran M.T."/>
            <person name="Sivarajan S.R."/>
            <person name="Poveda L."/>
            <person name="Shimizu-Inatsugi R."/>
            <person name="Schlapbach R."/>
            <person name="Sreeman S.M."/>
            <person name="Shimizu K.K."/>
        </authorList>
    </citation>
    <scope>NUCLEOTIDE SEQUENCE</scope>
</reference>
<name>A0AAV5FH64_ELECO</name>